<keyword evidence="1" id="KW-0472">Membrane</keyword>
<gene>
    <name evidence="2" type="ORF">ACFSBL_05400</name>
</gene>
<comment type="caution">
    <text evidence="2">The sequence shown here is derived from an EMBL/GenBank/DDBJ whole genome shotgun (WGS) entry which is preliminary data.</text>
</comment>
<keyword evidence="1" id="KW-1133">Transmembrane helix</keyword>
<name>A0ABD6DJ33_9EURY</name>
<dbReference type="EMBL" id="JBHUDO010000001">
    <property type="protein sequence ID" value="MFD1645113.1"/>
    <property type="molecule type" value="Genomic_DNA"/>
</dbReference>
<accession>A0ABD6DJ33</accession>
<organism evidence="2 3">
    <name type="scientific">Haloarchaeobius litoreus</name>
    <dbReference type="NCBI Taxonomy" id="755306"/>
    <lineage>
        <taxon>Archaea</taxon>
        <taxon>Methanobacteriati</taxon>
        <taxon>Methanobacteriota</taxon>
        <taxon>Stenosarchaea group</taxon>
        <taxon>Halobacteria</taxon>
        <taxon>Halobacteriales</taxon>
        <taxon>Halorubellaceae</taxon>
        <taxon>Haloarchaeobius</taxon>
    </lineage>
</organism>
<evidence type="ECO:0000313" key="3">
    <source>
        <dbReference type="Proteomes" id="UP001597034"/>
    </source>
</evidence>
<reference evidence="2 3" key="1">
    <citation type="journal article" date="2019" name="Int. J. Syst. Evol. Microbiol.">
        <title>The Global Catalogue of Microorganisms (GCM) 10K type strain sequencing project: providing services to taxonomists for standard genome sequencing and annotation.</title>
        <authorList>
            <consortium name="The Broad Institute Genomics Platform"/>
            <consortium name="The Broad Institute Genome Sequencing Center for Infectious Disease"/>
            <person name="Wu L."/>
            <person name="Ma J."/>
        </authorList>
    </citation>
    <scope>NUCLEOTIDE SEQUENCE [LARGE SCALE GENOMIC DNA]</scope>
    <source>
        <strain evidence="2 3">CGMCC 1.10390</strain>
    </source>
</reference>
<dbReference type="Proteomes" id="UP001597034">
    <property type="component" value="Unassembled WGS sequence"/>
</dbReference>
<protein>
    <submittedName>
        <fullName evidence="2">Uncharacterized protein</fullName>
    </submittedName>
</protein>
<proteinExistence type="predicted"/>
<evidence type="ECO:0000313" key="2">
    <source>
        <dbReference type="EMBL" id="MFD1645113.1"/>
    </source>
</evidence>
<sequence>MKTKITVALFVVLLSFQSSIWVASVTSAEEIDLAPESERTIESFKGVIYNIEFDSEKRVINVSAYNPRQEAVNSWLDIEVDRSIIRNGGLNLSAGETQHFSYNINGSIAADRESHHILVGTIGNSTRYNFNLAINSSSPNGVPLPEIENVEVVQTTIDGEETTAARVTVRNEANVQYNPKIRVTSLQTHSESHIVGIPDEENRRTIVIPLNEEPEMIVAGEVRLFTGWIHNESRISDQVEFEGTVDGETEVWDREFEPIQIDYANRDVDEYQYRNATVKAKNDEIWRERLKPVAVVAGVMLVGILLVVSVLSRRR</sequence>
<evidence type="ECO:0000256" key="1">
    <source>
        <dbReference type="SAM" id="Phobius"/>
    </source>
</evidence>
<keyword evidence="1" id="KW-0812">Transmembrane</keyword>
<dbReference type="AlphaFoldDB" id="A0ABD6DJ33"/>
<feature type="transmembrane region" description="Helical" evidence="1">
    <location>
        <begin position="293"/>
        <end position="311"/>
    </location>
</feature>
<dbReference type="RefSeq" id="WP_256400348.1">
    <property type="nucleotide sequence ID" value="NZ_JANHJR010000002.1"/>
</dbReference>
<keyword evidence="3" id="KW-1185">Reference proteome</keyword>